<sequence>METPRRTTRTSTQAPTLSQVRQNCSRNQVFSPADSGFRSSPATGRTLNDIHMETMPEVRYRRNIGHCYPRKNHYRVIQEMSNTEKDGGNGWKKFWQIWIILLTLSRGLVASAWIYFHNDRVVQKSREYVMTEPGMPYDSDEMPSYSSPRPNQRHMELELPGQTSENMGLSPGHVQIQETDTRGNESTDINETTTEYPNTWCIRGRKIPQSNEYPVRRTFSGAGNDVWNEFIQYNSTLKGHTAMKQRFVTEAKLRKRNPEESCRDFGQAIEDLYCRAYPDSPEIEDENFIKTLLDKCGQSGDFRLAVKRTRYNTLHDAVINAMQEECFRVGEKGITKQFKPVQRPIFEVEDWDSDEDVTTEAEGTRRENVDRNNVPDNYPRNNGIESRVRFYNRDGWRGRGRSPMFKNRPPEFPEPRRGP</sequence>
<proteinExistence type="predicted"/>
<keyword evidence="2" id="KW-0812">Transmembrane</keyword>
<dbReference type="AlphaFoldDB" id="A0A8S3TU12"/>
<accession>A0A8S3TU12</accession>
<dbReference type="EMBL" id="CAJPWZ010002200">
    <property type="protein sequence ID" value="CAG2233186.1"/>
    <property type="molecule type" value="Genomic_DNA"/>
</dbReference>
<feature type="region of interest" description="Disordered" evidence="1">
    <location>
        <begin position="1"/>
        <end position="20"/>
    </location>
</feature>
<dbReference type="OrthoDB" id="6091153at2759"/>
<name>A0A8S3TU12_MYTED</name>
<feature type="compositionally biased region" description="Polar residues" evidence="1">
    <location>
        <begin position="9"/>
        <end position="20"/>
    </location>
</feature>
<evidence type="ECO:0000313" key="4">
    <source>
        <dbReference type="Proteomes" id="UP000683360"/>
    </source>
</evidence>
<feature type="region of interest" description="Disordered" evidence="1">
    <location>
        <begin position="133"/>
        <end position="152"/>
    </location>
</feature>
<keyword evidence="4" id="KW-1185">Reference proteome</keyword>
<keyword evidence="2" id="KW-0472">Membrane</keyword>
<feature type="region of interest" description="Disordered" evidence="1">
    <location>
        <begin position="352"/>
        <end position="419"/>
    </location>
</feature>
<feature type="compositionally biased region" description="Basic and acidic residues" evidence="1">
    <location>
        <begin position="386"/>
        <end position="397"/>
    </location>
</feature>
<gene>
    <name evidence="3" type="ORF">MEDL_45881</name>
</gene>
<organism evidence="3 4">
    <name type="scientific">Mytilus edulis</name>
    <name type="common">Blue mussel</name>
    <dbReference type="NCBI Taxonomy" id="6550"/>
    <lineage>
        <taxon>Eukaryota</taxon>
        <taxon>Metazoa</taxon>
        <taxon>Spiralia</taxon>
        <taxon>Lophotrochozoa</taxon>
        <taxon>Mollusca</taxon>
        <taxon>Bivalvia</taxon>
        <taxon>Autobranchia</taxon>
        <taxon>Pteriomorphia</taxon>
        <taxon>Mytilida</taxon>
        <taxon>Mytiloidea</taxon>
        <taxon>Mytilidae</taxon>
        <taxon>Mytilinae</taxon>
        <taxon>Mytilus</taxon>
    </lineage>
</organism>
<dbReference type="Proteomes" id="UP000683360">
    <property type="component" value="Unassembled WGS sequence"/>
</dbReference>
<feature type="transmembrane region" description="Helical" evidence="2">
    <location>
        <begin position="95"/>
        <end position="116"/>
    </location>
</feature>
<evidence type="ECO:0000313" key="3">
    <source>
        <dbReference type="EMBL" id="CAG2233186.1"/>
    </source>
</evidence>
<keyword evidence="2" id="KW-1133">Transmembrane helix</keyword>
<feature type="compositionally biased region" description="Basic and acidic residues" evidence="1">
    <location>
        <begin position="408"/>
        <end position="419"/>
    </location>
</feature>
<reference evidence="3" key="1">
    <citation type="submission" date="2021-03" db="EMBL/GenBank/DDBJ databases">
        <authorList>
            <person name="Bekaert M."/>
        </authorList>
    </citation>
    <scope>NUCLEOTIDE SEQUENCE</scope>
</reference>
<protein>
    <submittedName>
        <fullName evidence="3">Uncharacterized protein</fullName>
    </submittedName>
</protein>
<evidence type="ECO:0000256" key="1">
    <source>
        <dbReference type="SAM" id="MobiDB-lite"/>
    </source>
</evidence>
<evidence type="ECO:0000256" key="2">
    <source>
        <dbReference type="SAM" id="Phobius"/>
    </source>
</evidence>
<comment type="caution">
    <text evidence="3">The sequence shown here is derived from an EMBL/GenBank/DDBJ whole genome shotgun (WGS) entry which is preliminary data.</text>
</comment>